<keyword evidence="2" id="KW-1185">Reference proteome</keyword>
<evidence type="ECO:0008006" key="3">
    <source>
        <dbReference type="Google" id="ProtNLM"/>
    </source>
</evidence>
<dbReference type="KEGG" id="vg:64766285"/>
<dbReference type="Proteomes" id="UP000241290">
    <property type="component" value="Genome"/>
</dbReference>
<protein>
    <recommendedName>
        <fullName evidence="3">Minor tail protein</fullName>
    </recommendedName>
</protein>
<reference evidence="2" key="1">
    <citation type="submission" date="2018-02" db="EMBL/GenBank/DDBJ databases">
        <authorList>
            <person name="Cohen D.B."/>
            <person name="Kent A.D."/>
        </authorList>
    </citation>
    <scope>NUCLEOTIDE SEQUENCE [LARGE SCALE GENOMIC DNA]</scope>
</reference>
<dbReference type="GeneID" id="64766285"/>
<dbReference type="EMBL" id="MG962366">
    <property type="protein sequence ID" value="AVO24973.1"/>
    <property type="molecule type" value="Genomic_DNA"/>
</dbReference>
<sequence length="229" mass="22874">MSLATQITALTTRLGTEFKGVYAKQGNLTSLTTTAKGSLVLAVNEVKSIADAAAGGGGGAIINDTAPSTSTVYSSSKTESYVATAVSAKPSINDTTASSTSVYSSSKVDAQIAVLAAARPVINDTTANTTTVYSSTKTNAAIAAAISGLVNGAGSALDTLKELADALGNDANFAATTSTALSKRLRFDAAQVLSGPEQDQGRSNLGVTSSVDIGSTTTDFVASFEAALV</sequence>
<gene>
    <name evidence="1" type="primary">32</name>
    <name evidence="1" type="ORF">SEA_FINCH_32</name>
</gene>
<accession>A0A2P1JXD3</accession>
<proteinExistence type="predicted"/>
<evidence type="ECO:0000313" key="2">
    <source>
        <dbReference type="Proteomes" id="UP000241290"/>
    </source>
</evidence>
<organism evidence="1 2">
    <name type="scientific">Rhodococcus phage Finch</name>
    <dbReference type="NCBI Taxonomy" id="2094144"/>
    <lineage>
        <taxon>Viruses</taxon>
        <taxon>Duplodnaviria</taxon>
        <taxon>Heunggongvirae</taxon>
        <taxon>Uroviricota</taxon>
        <taxon>Caudoviricetes</taxon>
        <taxon>Finchvirus</taxon>
        <taxon>Finchvirus finch</taxon>
    </lineage>
</organism>
<dbReference type="RefSeq" id="YP_010059054.1">
    <property type="nucleotide sequence ID" value="NC_054724.1"/>
</dbReference>
<name>A0A2P1JXD3_9CAUD</name>
<evidence type="ECO:0000313" key="1">
    <source>
        <dbReference type="EMBL" id="AVO24973.1"/>
    </source>
</evidence>